<protein>
    <submittedName>
        <fullName evidence="2">Uncharacterized protein</fullName>
    </submittedName>
</protein>
<evidence type="ECO:0000313" key="2">
    <source>
        <dbReference type="EMBL" id="EGD24765.1"/>
    </source>
</evidence>
<dbReference type="Proteomes" id="UP000004245">
    <property type="component" value="Unassembled WGS sequence"/>
</dbReference>
<evidence type="ECO:0000256" key="1">
    <source>
        <dbReference type="SAM" id="MobiDB-lite"/>
    </source>
</evidence>
<dbReference type="AlphaFoldDB" id="E9SZ08"/>
<reference evidence="2" key="1">
    <citation type="submission" date="2011-01" db="EMBL/GenBank/DDBJ databases">
        <authorList>
            <person name="Muzny D."/>
            <person name="Qin X."/>
            <person name="Buhay C."/>
            <person name="Dugan-Rocha S."/>
            <person name="Ding Y."/>
            <person name="Chen G."/>
            <person name="Hawes A."/>
            <person name="Holder M."/>
            <person name="Jhangiani S."/>
            <person name="Johnson A."/>
            <person name="Khan Z."/>
            <person name="Li Z."/>
            <person name="Liu W."/>
            <person name="Liu X."/>
            <person name="Perez L."/>
            <person name="Shen H."/>
            <person name="Wang Q."/>
            <person name="Watt J."/>
            <person name="Xi L."/>
            <person name="Xin Y."/>
            <person name="Zhou J."/>
            <person name="Deng J."/>
            <person name="Jiang H."/>
            <person name="Liu Y."/>
            <person name="Qu J."/>
            <person name="Song X.-Z."/>
            <person name="Zhang L."/>
            <person name="Villasana D."/>
            <person name="Johnson A."/>
            <person name="Liu J."/>
            <person name="Liyanage D."/>
            <person name="Lorensuhewa L."/>
            <person name="Robinson T."/>
            <person name="Song A."/>
            <person name="Song B.-B."/>
            <person name="Dinh H."/>
            <person name="Thornton R."/>
            <person name="Coyle M."/>
            <person name="Francisco L."/>
            <person name="Jackson L."/>
            <person name="Javaid M."/>
            <person name="Korchina V."/>
            <person name="Kovar C."/>
            <person name="Mata R."/>
            <person name="Mathew T."/>
            <person name="Ngo R."/>
            <person name="Nguyen L."/>
            <person name="Nguyen N."/>
            <person name="Okwuonu G."/>
            <person name="Ongeri F."/>
            <person name="Pham C."/>
            <person name="Simmons D."/>
            <person name="Wilczek-Boney K."/>
            <person name="Hale W."/>
            <person name="Jakkamsetti A."/>
            <person name="Pham P."/>
            <person name="Ruth R."/>
            <person name="San Lucas F."/>
            <person name="Warren J."/>
            <person name="Zhang J."/>
            <person name="Zhao Z."/>
            <person name="Zhou C."/>
            <person name="Zhu D."/>
            <person name="Lee S."/>
            <person name="Bess C."/>
            <person name="Blankenburg K."/>
            <person name="Forbes L."/>
            <person name="Fu Q."/>
            <person name="Gubbala S."/>
            <person name="Hirani K."/>
            <person name="Jayaseelan J.C."/>
            <person name="Lara F."/>
            <person name="Munidasa M."/>
            <person name="Palculict T."/>
            <person name="Patil S."/>
            <person name="Pu L.-L."/>
            <person name="Saada N."/>
            <person name="Tang L."/>
            <person name="Weissenberger G."/>
            <person name="Zhu Y."/>
            <person name="Hemphill L."/>
            <person name="Shang Y."/>
            <person name="Youmans B."/>
            <person name="Ayvaz T."/>
            <person name="Ross M."/>
            <person name="Santibanez J."/>
            <person name="Aqrawi P."/>
            <person name="Gross S."/>
            <person name="Joshi V."/>
            <person name="Fowler G."/>
            <person name="Nazareth L."/>
            <person name="Reid J."/>
            <person name="Worley K."/>
            <person name="Petrosino J."/>
            <person name="Highlander S."/>
            <person name="Gibbs R."/>
        </authorList>
    </citation>
    <scope>NUCLEOTIDE SEQUENCE [LARGE SCALE GENOMIC DNA]</scope>
    <source>
        <strain evidence="2">ATCC 33707</strain>
    </source>
</reference>
<comment type="caution">
    <text evidence="2">The sequence shown here is derived from an EMBL/GenBank/DDBJ whole genome shotgun (WGS) entry which is preliminary data.</text>
</comment>
<sequence>MFLRAVRGHRPVMRLIELGGVSRGKGFSRWVEHPGSCGIAPRRPAAHAVREMRDGRTPRGPPTTRDEPCRRLGRAG</sequence>
<accession>E9SZ08</accession>
<proteinExistence type="predicted"/>
<dbReference type="EMBL" id="ADNW02000007">
    <property type="protein sequence ID" value="EGD24765.1"/>
    <property type="molecule type" value="Genomic_DNA"/>
</dbReference>
<keyword evidence="3" id="KW-1185">Reference proteome</keyword>
<gene>
    <name evidence="2" type="ORF">HMPREF0724_11300</name>
</gene>
<name>E9SZ08_RHOHA</name>
<evidence type="ECO:0000313" key="3">
    <source>
        <dbReference type="Proteomes" id="UP000004245"/>
    </source>
</evidence>
<feature type="region of interest" description="Disordered" evidence="1">
    <location>
        <begin position="38"/>
        <end position="76"/>
    </location>
</feature>
<feature type="compositionally biased region" description="Basic and acidic residues" evidence="1">
    <location>
        <begin position="48"/>
        <end position="57"/>
    </location>
</feature>
<dbReference type="HOGENOM" id="CLU_2652084_0_0_11"/>
<organism evidence="2 3">
    <name type="scientific">Prescottella equi ATCC 33707</name>
    <dbReference type="NCBI Taxonomy" id="525370"/>
    <lineage>
        <taxon>Bacteria</taxon>
        <taxon>Bacillati</taxon>
        <taxon>Actinomycetota</taxon>
        <taxon>Actinomycetes</taxon>
        <taxon>Mycobacteriales</taxon>
        <taxon>Nocardiaceae</taxon>
        <taxon>Prescottella</taxon>
    </lineage>
</organism>